<accession>A0A154PR73</accession>
<name>A0A154PR73_DUFNO</name>
<dbReference type="STRING" id="178035.A0A154PR73"/>
<keyword evidence="2" id="KW-1185">Reference proteome</keyword>
<dbReference type="AlphaFoldDB" id="A0A154PR73"/>
<protein>
    <submittedName>
        <fullName evidence="1">UPF0565 protein C2orf69 like protein</fullName>
    </submittedName>
</protein>
<dbReference type="EMBL" id="KQ435012">
    <property type="protein sequence ID" value="KZC13778.1"/>
    <property type="molecule type" value="Genomic_DNA"/>
</dbReference>
<dbReference type="OMA" id="DIMSCHP"/>
<dbReference type="Pfam" id="PF10561">
    <property type="entry name" value="C2orf69"/>
    <property type="match status" value="2"/>
</dbReference>
<proteinExistence type="predicted"/>
<evidence type="ECO:0000313" key="2">
    <source>
        <dbReference type="Proteomes" id="UP000076502"/>
    </source>
</evidence>
<evidence type="ECO:0000313" key="1">
    <source>
        <dbReference type="EMBL" id="KZC13778.1"/>
    </source>
</evidence>
<dbReference type="GO" id="GO:0005739">
    <property type="term" value="C:mitochondrion"/>
    <property type="evidence" value="ECO:0007669"/>
    <property type="project" value="TreeGrafter"/>
</dbReference>
<gene>
    <name evidence="1" type="ORF">WN55_05681</name>
</gene>
<dbReference type="PANTHER" id="PTHR31296:SF1">
    <property type="entry name" value="MITOCHONDRIAL PROTEIN C2ORF69"/>
    <property type="match status" value="1"/>
</dbReference>
<dbReference type="InterPro" id="IPR018881">
    <property type="entry name" value="C2orf69_mit"/>
</dbReference>
<organism evidence="1 2">
    <name type="scientific">Dufourea novaeangliae</name>
    <name type="common">Sweat bee</name>
    <dbReference type="NCBI Taxonomy" id="178035"/>
    <lineage>
        <taxon>Eukaryota</taxon>
        <taxon>Metazoa</taxon>
        <taxon>Ecdysozoa</taxon>
        <taxon>Arthropoda</taxon>
        <taxon>Hexapoda</taxon>
        <taxon>Insecta</taxon>
        <taxon>Pterygota</taxon>
        <taxon>Neoptera</taxon>
        <taxon>Endopterygota</taxon>
        <taxon>Hymenoptera</taxon>
        <taxon>Apocrita</taxon>
        <taxon>Aculeata</taxon>
        <taxon>Apoidea</taxon>
        <taxon>Anthophila</taxon>
        <taxon>Halictidae</taxon>
        <taxon>Rophitinae</taxon>
        <taxon>Dufourea</taxon>
    </lineage>
</organism>
<dbReference type="OrthoDB" id="419333at2759"/>
<dbReference type="Proteomes" id="UP000076502">
    <property type="component" value="Unassembled WGS sequence"/>
</dbReference>
<sequence length="290" mass="33387">MPPKNWIWKKLPGITGRFNDIIYSSPISISPLNQDIFIYFGGDVQDLHKNMEQHADSKKYTEWSLENTAHILSTNFPNKHLLIIRPSRIHVTKNASFSCFDNFVPSNDYGVPSFCPTYNGLKHLQALVKSCLENIKTCNEDKGSIDFSSSNIKLSLMGFSKGCVVLNQFLQEFYYYNNKPDSDIEVTNFIKLIESMWWLDGGHGGSKDTWITNKHVLESFAKLKIEVHIQVTPYQVYDSYRPWIGEEENHFCNILLSLGVPVQRILHFADQKRSLELHFKVLNAIGSYNQ</sequence>
<reference evidence="1 2" key="1">
    <citation type="submission" date="2015-07" db="EMBL/GenBank/DDBJ databases">
        <title>The genome of Dufourea novaeangliae.</title>
        <authorList>
            <person name="Pan H."/>
            <person name="Kapheim K."/>
        </authorList>
    </citation>
    <scope>NUCLEOTIDE SEQUENCE [LARGE SCALE GENOMIC DNA]</scope>
    <source>
        <strain evidence="1">0120121106</strain>
        <tissue evidence="1">Whole body</tissue>
    </source>
</reference>
<dbReference type="PANTHER" id="PTHR31296">
    <property type="entry name" value="UPF0565 PROTEIN C2ORF69"/>
    <property type="match status" value="1"/>
</dbReference>